<dbReference type="Proteomes" id="UP000319732">
    <property type="component" value="Unassembled WGS sequence"/>
</dbReference>
<proteinExistence type="predicted"/>
<organism evidence="4 5">
    <name type="scientific">Exilibacterium tricleocarpae</name>
    <dbReference type="NCBI Taxonomy" id="2591008"/>
    <lineage>
        <taxon>Bacteria</taxon>
        <taxon>Pseudomonadati</taxon>
        <taxon>Pseudomonadota</taxon>
        <taxon>Gammaproteobacteria</taxon>
        <taxon>Cellvibrionales</taxon>
        <taxon>Cellvibrionaceae</taxon>
        <taxon>Exilibacterium</taxon>
    </lineage>
</organism>
<dbReference type="Pfam" id="PF13581">
    <property type="entry name" value="HATPase_c_2"/>
    <property type="match status" value="1"/>
</dbReference>
<dbReference type="InterPro" id="IPR011006">
    <property type="entry name" value="CheY-like_superfamily"/>
</dbReference>
<keyword evidence="2" id="KW-0597">Phosphoprotein</keyword>
<evidence type="ECO:0000313" key="5">
    <source>
        <dbReference type="Proteomes" id="UP000319732"/>
    </source>
</evidence>
<dbReference type="InterPro" id="IPR052016">
    <property type="entry name" value="Bact_Sigma-Reg"/>
</dbReference>
<dbReference type="Gene3D" id="3.60.40.10">
    <property type="entry name" value="PPM-type phosphatase domain"/>
    <property type="match status" value="1"/>
</dbReference>
<dbReference type="AlphaFoldDB" id="A0A545U3R8"/>
<keyword evidence="1" id="KW-0378">Hydrolase</keyword>
<dbReference type="RefSeq" id="WP_142903190.1">
    <property type="nucleotide sequence ID" value="NZ_ML660089.1"/>
</dbReference>
<dbReference type="OrthoDB" id="9811749at2"/>
<dbReference type="SUPFAM" id="SSF52172">
    <property type="entry name" value="CheY-like"/>
    <property type="match status" value="1"/>
</dbReference>
<comment type="caution">
    <text evidence="4">The sequence shown here is derived from an EMBL/GenBank/DDBJ whole genome shotgun (WGS) entry which is preliminary data.</text>
</comment>
<evidence type="ECO:0000313" key="4">
    <source>
        <dbReference type="EMBL" id="TQV84110.1"/>
    </source>
</evidence>
<dbReference type="InterPro" id="IPR001789">
    <property type="entry name" value="Sig_transdc_resp-reg_receiver"/>
</dbReference>
<evidence type="ECO:0000256" key="2">
    <source>
        <dbReference type="PROSITE-ProRule" id="PRU00169"/>
    </source>
</evidence>
<dbReference type="SMART" id="SM00448">
    <property type="entry name" value="REC"/>
    <property type="match status" value="1"/>
</dbReference>
<dbReference type="Pfam" id="PF07228">
    <property type="entry name" value="SpoIIE"/>
    <property type="match status" value="1"/>
</dbReference>
<evidence type="ECO:0000256" key="1">
    <source>
        <dbReference type="ARBA" id="ARBA00022801"/>
    </source>
</evidence>
<dbReference type="InterPro" id="IPR036890">
    <property type="entry name" value="HATPase_C_sf"/>
</dbReference>
<evidence type="ECO:0000259" key="3">
    <source>
        <dbReference type="PROSITE" id="PS50110"/>
    </source>
</evidence>
<dbReference type="Pfam" id="PF00072">
    <property type="entry name" value="Response_reg"/>
    <property type="match status" value="1"/>
</dbReference>
<dbReference type="InterPro" id="IPR036457">
    <property type="entry name" value="PPM-type-like_dom_sf"/>
</dbReference>
<dbReference type="CDD" id="cd17546">
    <property type="entry name" value="REC_hyHK_CKI1_RcsC-like"/>
    <property type="match status" value="1"/>
</dbReference>
<dbReference type="Gene3D" id="3.40.50.2300">
    <property type="match status" value="1"/>
</dbReference>
<dbReference type="CDD" id="cd16936">
    <property type="entry name" value="HATPase_RsbW-like"/>
    <property type="match status" value="1"/>
</dbReference>
<dbReference type="PANTHER" id="PTHR43156:SF2">
    <property type="entry name" value="STAGE II SPORULATION PROTEIN E"/>
    <property type="match status" value="1"/>
</dbReference>
<dbReference type="SMART" id="SM00331">
    <property type="entry name" value="PP2C_SIG"/>
    <property type="match status" value="1"/>
</dbReference>
<sequence length="565" mass="62667">MKVLVVDDHGYNRELMGLILSDHGFDYVCARDGSQACSLFDTEDDIDIVLMDVNMPVMDGYQATKIMKADSQDRFVPIIFVTAMDNDKTLQKCLDVGGDDFVPKPVNEAVLVSKLRAHQRTVNLHRSLSVTNERLEYHQRVMEREHSIVEHVFQNGIRRIDTACENVNFHVSPMTMFNGDLLLSAPSPSGGVYVLLGDFTGHGLSAAIGCLPVSDIFYAMSDKQAGVGDIASEINDRLVRLLPDNMFFCATLIEMNQGGDRLSIWSGGMNDLLLLDRSGAIVDRIAARNMPLGVLGTEEFEREAVFYQPPPDTRLFAYTDGVIETRNPQGEMFGEDRLAQLLSAPLEQGLTSLFEAVSAFREQGEQDDDISMVEIICRPVSHCNHSRESRYSDVEPIRTDAAGILPWSIDVELAPHHLRQPDTVKRLVSMIADVEGAAPHKDILYTLLSEMYSNALEHGLLQLESVQKETTDGFSAYYQARTERLEGLQNGKLSFNLQVIPGPVNRLQISVTDTGPGFDVAKVQQCDDDTDDLPTGRGIDLLRSLSEAVEFSNGGRTLTLTYLLD</sequence>
<feature type="domain" description="Response regulatory" evidence="3">
    <location>
        <begin position="2"/>
        <end position="119"/>
    </location>
</feature>
<dbReference type="Gene3D" id="3.30.565.10">
    <property type="entry name" value="Histidine kinase-like ATPase, C-terminal domain"/>
    <property type="match status" value="1"/>
</dbReference>
<accession>A0A545U3R8</accession>
<gene>
    <name evidence="4" type="ORF">FKG94_05455</name>
</gene>
<dbReference type="GO" id="GO:0000160">
    <property type="term" value="P:phosphorelay signal transduction system"/>
    <property type="evidence" value="ECO:0007669"/>
    <property type="project" value="InterPro"/>
</dbReference>
<dbReference type="InterPro" id="IPR003594">
    <property type="entry name" value="HATPase_dom"/>
</dbReference>
<protein>
    <submittedName>
        <fullName evidence="4">Fused response regulator/phosphatase</fullName>
    </submittedName>
</protein>
<dbReference type="GO" id="GO:0016791">
    <property type="term" value="F:phosphatase activity"/>
    <property type="evidence" value="ECO:0007669"/>
    <property type="project" value="TreeGrafter"/>
</dbReference>
<dbReference type="InterPro" id="IPR001932">
    <property type="entry name" value="PPM-type_phosphatase-like_dom"/>
</dbReference>
<keyword evidence="5" id="KW-1185">Reference proteome</keyword>
<dbReference type="PANTHER" id="PTHR43156">
    <property type="entry name" value="STAGE II SPORULATION PROTEIN E-RELATED"/>
    <property type="match status" value="1"/>
</dbReference>
<feature type="modified residue" description="4-aspartylphosphate" evidence="2">
    <location>
        <position position="52"/>
    </location>
</feature>
<reference evidence="4 5" key="1">
    <citation type="submission" date="2019-06" db="EMBL/GenBank/DDBJ databases">
        <title>Whole genome sequence for Cellvibrionaceae sp. R142.</title>
        <authorList>
            <person name="Wang G."/>
        </authorList>
    </citation>
    <scope>NUCLEOTIDE SEQUENCE [LARGE SCALE GENOMIC DNA]</scope>
    <source>
        <strain evidence="4 5">R142</strain>
    </source>
</reference>
<dbReference type="EMBL" id="VHSG01000006">
    <property type="protein sequence ID" value="TQV84110.1"/>
    <property type="molecule type" value="Genomic_DNA"/>
</dbReference>
<name>A0A545U3R8_9GAMM</name>
<dbReference type="PROSITE" id="PS50110">
    <property type="entry name" value="RESPONSE_REGULATORY"/>
    <property type="match status" value="1"/>
</dbReference>